<name>A0A0F3N003_RICAM</name>
<dbReference type="AlphaFoldDB" id="A0A0F3N003"/>
<evidence type="ECO:0000313" key="1">
    <source>
        <dbReference type="EMBL" id="KJV61353.1"/>
    </source>
</evidence>
<sequence>MELTVVLQIAAFSIVLGYQPEEIEDILKKIDFNNIFRSY</sequence>
<comment type="caution">
    <text evidence="1">The sequence shown here is derived from an EMBL/GenBank/DDBJ whole genome shotgun (WGS) entry which is preliminary data.</text>
</comment>
<organism evidence="1 2">
    <name type="scientific">Rickettsia amblyommatis str. Ac/Pa</name>
    <dbReference type="NCBI Taxonomy" id="1359164"/>
    <lineage>
        <taxon>Bacteria</taxon>
        <taxon>Pseudomonadati</taxon>
        <taxon>Pseudomonadota</taxon>
        <taxon>Alphaproteobacteria</taxon>
        <taxon>Rickettsiales</taxon>
        <taxon>Rickettsiaceae</taxon>
        <taxon>Rickettsieae</taxon>
        <taxon>Rickettsia</taxon>
        <taxon>spotted fever group</taxon>
    </lineage>
</organism>
<dbReference type="Proteomes" id="UP000033556">
    <property type="component" value="Unassembled WGS sequence"/>
</dbReference>
<dbReference type="PATRIC" id="fig|1359164.3.peg.356"/>
<proteinExistence type="predicted"/>
<keyword evidence="2" id="KW-1185">Reference proteome</keyword>
<reference evidence="1 2" key="1">
    <citation type="submission" date="2015-01" db="EMBL/GenBank/DDBJ databases">
        <title>Genome Sequencing of Rickettsiales.</title>
        <authorList>
            <person name="Daugherty S.C."/>
            <person name="Su Q."/>
            <person name="Abolude K."/>
            <person name="Beier-Sexton M."/>
            <person name="Carlyon J.A."/>
            <person name="Carter R."/>
            <person name="Day N.P."/>
            <person name="Dumler S.J."/>
            <person name="Dyachenko V."/>
            <person name="Godinez A."/>
            <person name="Kurtti T.J."/>
            <person name="Lichay M."/>
            <person name="Mullins K.E."/>
            <person name="Ott S."/>
            <person name="Pappas-Brown V."/>
            <person name="Paris D.H."/>
            <person name="Patel P."/>
            <person name="Richards A.L."/>
            <person name="Sadzewicz L."/>
            <person name="Sears K."/>
            <person name="Seidman D."/>
            <person name="Sengamalay N."/>
            <person name="Stenos J."/>
            <person name="Tallon L.J."/>
            <person name="Vincent G."/>
            <person name="Fraser C.M."/>
            <person name="Munderloh U."/>
            <person name="Dunning-Hotopp J.C."/>
        </authorList>
    </citation>
    <scope>NUCLEOTIDE SEQUENCE [LARGE SCALE GENOMIC DNA]</scope>
    <source>
        <strain evidence="1 2">Ac/Pa</strain>
    </source>
</reference>
<dbReference type="EMBL" id="LANR01000001">
    <property type="protein sequence ID" value="KJV61353.1"/>
    <property type="molecule type" value="Genomic_DNA"/>
</dbReference>
<accession>A0A0F3N003</accession>
<evidence type="ECO:0000313" key="2">
    <source>
        <dbReference type="Proteomes" id="UP000033556"/>
    </source>
</evidence>
<protein>
    <submittedName>
        <fullName evidence="1">Uncharacterized protein</fullName>
    </submittedName>
</protein>
<gene>
    <name evidence="1" type="ORF">APHACPA_0358</name>
</gene>